<accession>A0A7J8RY17</accession>
<name>A0A7J8RY17_GOSDV</name>
<reference evidence="1 2" key="1">
    <citation type="journal article" date="2019" name="Genome Biol. Evol.">
        <title>Insights into the evolution of the New World diploid cottons (Gossypium, subgenus Houzingenia) based on genome sequencing.</title>
        <authorList>
            <person name="Grover C.E."/>
            <person name="Arick M.A. 2nd"/>
            <person name="Thrash A."/>
            <person name="Conover J.L."/>
            <person name="Sanders W.S."/>
            <person name="Peterson D.G."/>
            <person name="Frelichowski J.E."/>
            <person name="Scheffler J.A."/>
            <person name="Scheffler B.E."/>
            <person name="Wendel J.F."/>
        </authorList>
    </citation>
    <scope>NUCLEOTIDE SEQUENCE [LARGE SCALE GENOMIC DNA]</scope>
    <source>
        <strain evidence="1">27</strain>
        <tissue evidence="1">Leaf</tissue>
    </source>
</reference>
<comment type="caution">
    <text evidence="1">The sequence shown here is derived from an EMBL/GenBank/DDBJ whole genome shotgun (WGS) entry which is preliminary data.</text>
</comment>
<dbReference type="EMBL" id="JABFAC010000007">
    <property type="protein sequence ID" value="MBA0618724.1"/>
    <property type="molecule type" value="Genomic_DNA"/>
</dbReference>
<dbReference type="AlphaFoldDB" id="A0A7J8RY17"/>
<gene>
    <name evidence="1" type="ORF">Godav_028024</name>
</gene>
<proteinExistence type="predicted"/>
<sequence length="155" mass="17463">MGMELQEFEDGYICISNLNGIPAIDFSNRITKILIKGIELTMIYFPGLPKFLYQKKILEEIGSLAEGVIKLDIKIDNRKMGQFTRMADFVNLENLFTFQVLVNGQLQYRSGHGGEEISKSSLSSEIAPAKKRDALPTMGEAFGPWIVVERKSRSK</sequence>
<keyword evidence="2" id="KW-1185">Reference proteome</keyword>
<protein>
    <recommendedName>
        <fullName evidence="3">DUF4283 domain-containing protein</fullName>
    </recommendedName>
</protein>
<organism evidence="1 2">
    <name type="scientific">Gossypium davidsonii</name>
    <name type="common">Davidson's cotton</name>
    <name type="synonym">Gossypium klotzschianum subsp. davidsonii</name>
    <dbReference type="NCBI Taxonomy" id="34287"/>
    <lineage>
        <taxon>Eukaryota</taxon>
        <taxon>Viridiplantae</taxon>
        <taxon>Streptophyta</taxon>
        <taxon>Embryophyta</taxon>
        <taxon>Tracheophyta</taxon>
        <taxon>Spermatophyta</taxon>
        <taxon>Magnoliopsida</taxon>
        <taxon>eudicotyledons</taxon>
        <taxon>Gunneridae</taxon>
        <taxon>Pentapetalae</taxon>
        <taxon>rosids</taxon>
        <taxon>malvids</taxon>
        <taxon>Malvales</taxon>
        <taxon>Malvaceae</taxon>
        <taxon>Malvoideae</taxon>
        <taxon>Gossypium</taxon>
    </lineage>
</organism>
<evidence type="ECO:0000313" key="2">
    <source>
        <dbReference type="Proteomes" id="UP000593561"/>
    </source>
</evidence>
<evidence type="ECO:0008006" key="3">
    <source>
        <dbReference type="Google" id="ProtNLM"/>
    </source>
</evidence>
<dbReference type="Proteomes" id="UP000593561">
    <property type="component" value="Unassembled WGS sequence"/>
</dbReference>
<evidence type="ECO:0000313" key="1">
    <source>
        <dbReference type="EMBL" id="MBA0618724.1"/>
    </source>
</evidence>